<evidence type="ECO:0000259" key="2">
    <source>
        <dbReference type="Pfam" id="PF08486"/>
    </source>
</evidence>
<dbReference type="InterPro" id="IPR013486">
    <property type="entry name" value="SpoIID/LytB"/>
</dbReference>
<dbReference type="EMBL" id="JAIEZQ010000003">
    <property type="protein sequence ID" value="MBY9076407.1"/>
    <property type="molecule type" value="Genomic_DNA"/>
</dbReference>
<dbReference type="NCBIfam" id="TIGR02669">
    <property type="entry name" value="SpoIID_LytB"/>
    <property type="match status" value="1"/>
</dbReference>
<evidence type="ECO:0000313" key="4">
    <source>
        <dbReference type="Proteomes" id="UP000754710"/>
    </source>
</evidence>
<name>A0ABS7RPF2_9ACTN</name>
<dbReference type="Pfam" id="PF08310">
    <property type="entry name" value="LGFP"/>
    <property type="match status" value="2"/>
</dbReference>
<evidence type="ECO:0000313" key="3">
    <source>
        <dbReference type="EMBL" id="MBY9076407.1"/>
    </source>
</evidence>
<keyword evidence="4" id="KW-1185">Reference proteome</keyword>
<feature type="domain" description="Sporulation stage II protein D amidase enhancer LytB N-terminal" evidence="2">
    <location>
        <begin position="205"/>
        <end position="292"/>
    </location>
</feature>
<dbReference type="InterPro" id="IPR013693">
    <property type="entry name" value="SpoIID/LytB_N"/>
</dbReference>
<feature type="signal peptide" evidence="1">
    <location>
        <begin position="1"/>
        <end position="21"/>
    </location>
</feature>
<dbReference type="Pfam" id="PF08486">
    <property type="entry name" value="SpoIID"/>
    <property type="match status" value="1"/>
</dbReference>
<comment type="caution">
    <text evidence="3">The sequence shown here is derived from an EMBL/GenBank/DDBJ whole genome shotgun (WGS) entry which is preliminary data.</text>
</comment>
<keyword evidence="1" id="KW-0732">Signal</keyword>
<accession>A0ABS7RPF2</accession>
<organism evidence="3 4">
    <name type="scientific">Nocardioides jiangsuensis</name>
    <dbReference type="NCBI Taxonomy" id="2866161"/>
    <lineage>
        <taxon>Bacteria</taxon>
        <taxon>Bacillati</taxon>
        <taxon>Actinomycetota</taxon>
        <taxon>Actinomycetes</taxon>
        <taxon>Propionibacteriales</taxon>
        <taxon>Nocardioidaceae</taxon>
        <taxon>Nocardioides</taxon>
    </lineage>
</organism>
<dbReference type="InterPro" id="IPR051922">
    <property type="entry name" value="Bact_Sporulation_Assoc"/>
</dbReference>
<dbReference type="PANTHER" id="PTHR30032:SF4">
    <property type="entry name" value="AMIDASE ENHANCER"/>
    <property type="match status" value="1"/>
</dbReference>
<feature type="chain" id="PRO_5047331075" evidence="1">
    <location>
        <begin position="22"/>
        <end position="564"/>
    </location>
</feature>
<gene>
    <name evidence="3" type="ORF">K1X13_16355</name>
</gene>
<dbReference type="InterPro" id="IPR013207">
    <property type="entry name" value="LGFP"/>
</dbReference>
<protein>
    <submittedName>
        <fullName evidence="3">SpoIID/LytB domain-containing protein</fullName>
    </submittedName>
</protein>
<dbReference type="PANTHER" id="PTHR30032">
    <property type="entry name" value="N-ACETYLMURAMOYL-L-ALANINE AMIDASE-RELATED"/>
    <property type="match status" value="1"/>
</dbReference>
<reference evidence="3 4" key="1">
    <citation type="submission" date="2021-08" db="EMBL/GenBank/DDBJ databases">
        <title>Nocardioides bacterium WL0053 sp. nov., isolated from the sediment.</title>
        <authorList>
            <person name="Wang L."/>
            <person name="Zhang D."/>
            <person name="Zhang A."/>
        </authorList>
    </citation>
    <scope>NUCLEOTIDE SEQUENCE [LARGE SCALE GENOMIC DNA]</scope>
    <source>
        <strain evidence="3 4">WL0053</strain>
    </source>
</reference>
<dbReference type="Proteomes" id="UP000754710">
    <property type="component" value="Unassembled WGS sequence"/>
</dbReference>
<proteinExistence type="predicted"/>
<dbReference type="RefSeq" id="WP_221026213.1">
    <property type="nucleotide sequence ID" value="NZ_JAIEZQ010000003.1"/>
</dbReference>
<sequence length="564" mass="61003">MGARRMAVVAAVVAMAGAGGAFTVVGAGPAGAVATDQTYWVPVDKTVVVRGHGYGHGHGMSQYGAQGAALEGKTYKEIVDFYYPKTSWSKVVGPVRVLITADTSDDVVVSPANGLTVRDLGDGSTHVLPTDTGVSKWRLNVRDGHTVVERYTDRWQRFRAGGNPTLSGDGEFFAKTPVTLWTPSGAKRYRGILRAASPSSGSKARDTVNVLSMDRYVMGVVPYEMPASWHPEAVKAQAIAARTYATWSRDQYPSRYYQICDTTSCQVYGGASGEDARSNKAVTATRREILTYGGKPAFTQFSSSSGGWTSAGSVPYLVAKADPYDGWSGNPVHDWSTTVDVSTFERSYPSIGTLQKIRVTNRDGNGEWQGRVSSVVLDGSDGDVTISGDSFRWAFGLRSNWFTVDPTPIINRWSRIGGETSPIGAVRSAEFRVERGSVQRFAKGRIYYSRGTGARELYGPILVRYQKAGASGSVLGLPTTPVRTRLAGLRTLFQGGGIYYVERTGGVMVTGAISRAYLRAGELKSGLGWPLGTNYAVRGGQRVDFEHGYIRWFRKSGTTRVVRT</sequence>
<evidence type="ECO:0000256" key="1">
    <source>
        <dbReference type="SAM" id="SignalP"/>
    </source>
</evidence>